<dbReference type="Proteomes" id="UP000518892">
    <property type="component" value="Unassembled WGS sequence"/>
</dbReference>
<feature type="region of interest" description="Disordered" evidence="7">
    <location>
        <begin position="23"/>
        <end position="71"/>
    </location>
</feature>
<dbReference type="Pfam" id="PF13627">
    <property type="entry name" value="LptM_cons"/>
    <property type="match status" value="1"/>
</dbReference>
<keyword evidence="4" id="KW-0564">Palmitate</keyword>
<keyword evidence="2 8" id="KW-0732">Signal</keyword>
<keyword evidence="5" id="KW-0998">Cell outer membrane</keyword>
<dbReference type="PROSITE" id="PS51257">
    <property type="entry name" value="PROKAR_LIPOPROTEIN"/>
    <property type="match status" value="1"/>
</dbReference>
<dbReference type="NCBIfam" id="NF047847">
    <property type="entry name" value="SS_mature_LptM"/>
    <property type="match status" value="1"/>
</dbReference>
<feature type="compositionally biased region" description="Basic and acidic residues" evidence="7">
    <location>
        <begin position="33"/>
        <end position="43"/>
    </location>
</feature>
<evidence type="ECO:0000256" key="1">
    <source>
        <dbReference type="ARBA" id="ARBA00004459"/>
    </source>
</evidence>
<keyword evidence="10" id="KW-1185">Reference proteome</keyword>
<comment type="caution">
    <text evidence="9">The sequence shown here is derived from an EMBL/GenBank/DDBJ whole genome shotgun (WGS) entry which is preliminary data.</text>
</comment>
<dbReference type="EMBL" id="JACHXR010000003">
    <property type="protein sequence ID" value="MBB3230475.1"/>
    <property type="molecule type" value="Genomic_DNA"/>
</dbReference>
<evidence type="ECO:0000256" key="3">
    <source>
        <dbReference type="ARBA" id="ARBA00023136"/>
    </source>
</evidence>
<evidence type="ECO:0000256" key="6">
    <source>
        <dbReference type="ARBA" id="ARBA00023288"/>
    </source>
</evidence>
<evidence type="ECO:0000256" key="5">
    <source>
        <dbReference type="ARBA" id="ARBA00023237"/>
    </source>
</evidence>
<dbReference type="InterPro" id="IPR032831">
    <property type="entry name" value="LptM_cons"/>
</dbReference>
<feature type="signal peptide" evidence="8">
    <location>
        <begin position="1"/>
        <end position="17"/>
    </location>
</feature>
<accession>A0A7W5ETK1</accession>
<feature type="chain" id="PRO_5031026578" evidence="8">
    <location>
        <begin position="18"/>
        <end position="71"/>
    </location>
</feature>
<feature type="compositionally biased region" description="Acidic residues" evidence="7">
    <location>
        <begin position="44"/>
        <end position="54"/>
    </location>
</feature>
<organism evidence="9 10">
    <name type="scientific">Halomonas stenophila</name>
    <dbReference type="NCBI Taxonomy" id="795312"/>
    <lineage>
        <taxon>Bacteria</taxon>
        <taxon>Pseudomonadati</taxon>
        <taxon>Pseudomonadota</taxon>
        <taxon>Gammaproteobacteria</taxon>
        <taxon>Oceanospirillales</taxon>
        <taxon>Halomonadaceae</taxon>
        <taxon>Halomonas</taxon>
    </lineage>
</organism>
<protein>
    <submittedName>
        <fullName evidence="9">Putative small lipoprotein YifL</fullName>
    </submittedName>
</protein>
<name>A0A7W5ETK1_9GAMM</name>
<keyword evidence="6 9" id="KW-0449">Lipoprotein</keyword>
<evidence type="ECO:0000313" key="10">
    <source>
        <dbReference type="Proteomes" id="UP000518892"/>
    </source>
</evidence>
<dbReference type="GO" id="GO:0009279">
    <property type="term" value="C:cell outer membrane"/>
    <property type="evidence" value="ECO:0007669"/>
    <property type="project" value="UniProtKB-SubCell"/>
</dbReference>
<sequence length="71" mass="7341">MRLAALLALLALPLLLAGCGQKGPLYLPGDTAAEERYGPRDPETSDDDAPDAEASDAAADDATRPADEDDT</sequence>
<feature type="compositionally biased region" description="Basic and acidic residues" evidence="7">
    <location>
        <begin position="61"/>
        <end position="71"/>
    </location>
</feature>
<reference evidence="9 10" key="1">
    <citation type="submission" date="2020-08" db="EMBL/GenBank/DDBJ databases">
        <title>Genomic Encyclopedia of Type Strains, Phase III (KMG-III): the genomes of soil and plant-associated and newly described type strains.</title>
        <authorList>
            <person name="Whitman W."/>
        </authorList>
    </citation>
    <scope>NUCLEOTIDE SEQUENCE [LARGE SCALE GENOMIC DNA]</scope>
    <source>
        <strain evidence="9 10">CECT 7744</strain>
    </source>
</reference>
<proteinExistence type="predicted"/>
<keyword evidence="3" id="KW-0472">Membrane</keyword>
<gene>
    <name evidence="9" type="ORF">FHR97_001324</name>
</gene>
<comment type="subcellular location">
    <subcellularLocation>
        <location evidence="1">Cell outer membrane</location>
        <topology evidence="1">Lipid-anchor</topology>
    </subcellularLocation>
</comment>
<evidence type="ECO:0000256" key="8">
    <source>
        <dbReference type="SAM" id="SignalP"/>
    </source>
</evidence>
<evidence type="ECO:0000313" key="9">
    <source>
        <dbReference type="EMBL" id="MBB3230475.1"/>
    </source>
</evidence>
<dbReference type="AlphaFoldDB" id="A0A7W5ETK1"/>
<evidence type="ECO:0000256" key="4">
    <source>
        <dbReference type="ARBA" id="ARBA00023139"/>
    </source>
</evidence>
<evidence type="ECO:0000256" key="2">
    <source>
        <dbReference type="ARBA" id="ARBA00022729"/>
    </source>
</evidence>
<evidence type="ECO:0000256" key="7">
    <source>
        <dbReference type="SAM" id="MobiDB-lite"/>
    </source>
</evidence>